<sequence length="178" mass="19991">MQKFWWINLLRGVVALIIGILLLTWFQVAHDLFANFLAMYWLSSGLLGLRGGLSTHQKKGWWLVVDVLEMVVGAAILLRPVYAHLLASELAIKLFGLIALCVGLVRIFSRTTYRNLTREQSLSIHLLGWFEIGLGLFLIFSSEIEPFTELLAGGWTFLGGAFLILQSLQLHKASIIHS</sequence>
<evidence type="ECO:0000256" key="1">
    <source>
        <dbReference type="SAM" id="Phobius"/>
    </source>
</evidence>
<reference evidence="2" key="1">
    <citation type="submission" date="2020-10" db="EMBL/GenBank/DDBJ databases">
        <title>Taxonomic study of unclassified bacteria belonging to the class Ktedonobacteria.</title>
        <authorList>
            <person name="Yabe S."/>
            <person name="Wang C.M."/>
            <person name="Zheng Y."/>
            <person name="Sakai Y."/>
            <person name="Cavaletti L."/>
            <person name="Monciardini P."/>
            <person name="Donadio S."/>
        </authorList>
    </citation>
    <scope>NUCLEOTIDE SEQUENCE</scope>
    <source>
        <strain evidence="2">ID150040</strain>
    </source>
</reference>
<keyword evidence="1" id="KW-0812">Transmembrane</keyword>
<protein>
    <submittedName>
        <fullName evidence="2">Uncharacterized protein</fullName>
    </submittedName>
</protein>
<dbReference type="RefSeq" id="WP_220209802.1">
    <property type="nucleotide sequence ID" value="NZ_BNJK01000002.1"/>
</dbReference>
<dbReference type="InterPro" id="IPR005325">
    <property type="entry name" value="DUF308_memb"/>
</dbReference>
<dbReference type="EMBL" id="BNJK01000002">
    <property type="protein sequence ID" value="GHO99148.1"/>
    <property type="molecule type" value="Genomic_DNA"/>
</dbReference>
<keyword evidence="3" id="KW-1185">Reference proteome</keyword>
<proteinExistence type="predicted"/>
<feature type="transmembrane region" description="Helical" evidence="1">
    <location>
        <begin position="7"/>
        <end position="26"/>
    </location>
</feature>
<keyword evidence="1" id="KW-1133">Transmembrane helix</keyword>
<comment type="caution">
    <text evidence="2">The sequence shown here is derived from an EMBL/GenBank/DDBJ whole genome shotgun (WGS) entry which is preliminary data.</text>
</comment>
<evidence type="ECO:0000313" key="3">
    <source>
        <dbReference type="Proteomes" id="UP000597444"/>
    </source>
</evidence>
<gene>
    <name evidence="2" type="ORF">KSF_091960</name>
</gene>
<feature type="transmembrane region" description="Helical" evidence="1">
    <location>
        <begin position="147"/>
        <end position="165"/>
    </location>
</feature>
<organism evidence="2 3">
    <name type="scientific">Reticulibacter mediterranei</name>
    <dbReference type="NCBI Taxonomy" id="2778369"/>
    <lineage>
        <taxon>Bacteria</taxon>
        <taxon>Bacillati</taxon>
        <taxon>Chloroflexota</taxon>
        <taxon>Ktedonobacteria</taxon>
        <taxon>Ktedonobacterales</taxon>
        <taxon>Reticulibacteraceae</taxon>
        <taxon>Reticulibacter</taxon>
    </lineage>
</organism>
<dbReference type="Pfam" id="PF03729">
    <property type="entry name" value="DUF308"/>
    <property type="match status" value="1"/>
</dbReference>
<feature type="transmembrane region" description="Helical" evidence="1">
    <location>
        <begin position="61"/>
        <end position="78"/>
    </location>
</feature>
<keyword evidence="1" id="KW-0472">Membrane</keyword>
<dbReference type="Proteomes" id="UP000597444">
    <property type="component" value="Unassembled WGS sequence"/>
</dbReference>
<feature type="transmembrane region" description="Helical" evidence="1">
    <location>
        <begin position="32"/>
        <end position="49"/>
    </location>
</feature>
<evidence type="ECO:0000313" key="2">
    <source>
        <dbReference type="EMBL" id="GHO99148.1"/>
    </source>
</evidence>
<name>A0A8J3IV78_9CHLR</name>
<dbReference type="AlphaFoldDB" id="A0A8J3IV78"/>
<feature type="transmembrane region" description="Helical" evidence="1">
    <location>
        <begin position="121"/>
        <end position="141"/>
    </location>
</feature>
<feature type="transmembrane region" description="Helical" evidence="1">
    <location>
        <begin position="90"/>
        <end position="109"/>
    </location>
</feature>
<accession>A0A8J3IV78</accession>